<evidence type="ECO:0000256" key="1">
    <source>
        <dbReference type="ARBA" id="ARBA00004201"/>
    </source>
</evidence>
<dbReference type="PANTHER" id="PTHR12262">
    <property type="entry name" value="CCR4-NOT TRANSCRIPTION COMPLEX SUBUNIT 9"/>
    <property type="match status" value="1"/>
</dbReference>
<dbReference type="InterPro" id="IPR011989">
    <property type="entry name" value="ARM-like"/>
</dbReference>
<evidence type="ECO:0000256" key="3">
    <source>
        <dbReference type="ARBA" id="ARBA00030283"/>
    </source>
</evidence>
<dbReference type="STRING" id="6184.A0A430Q7U7"/>
<name>A0A430Q7U7_SCHBO</name>
<accession>A0A430Q7U7</accession>
<dbReference type="InterPro" id="IPR007216">
    <property type="entry name" value="CNOT9"/>
</dbReference>
<evidence type="ECO:0000313" key="4">
    <source>
        <dbReference type="EMBL" id="RTG83761.1"/>
    </source>
</evidence>
<evidence type="ECO:0000256" key="2">
    <source>
        <dbReference type="ARBA" id="ARBA00014171"/>
    </source>
</evidence>
<keyword evidence="5" id="KW-1185">Reference proteome</keyword>
<dbReference type="AlphaFoldDB" id="A0A430Q7U7"/>
<reference evidence="4 5" key="1">
    <citation type="journal article" date="2019" name="PLoS Pathog.">
        <title>Genome sequence of the bovine parasite Schistosoma bovis Tanzania.</title>
        <authorList>
            <person name="Oey H."/>
            <person name="Zakrzewski M."/>
            <person name="Gobert G."/>
            <person name="Gravermann K."/>
            <person name="Stoye J."/>
            <person name="Jones M."/>
            <person name="Mcmanus D."/>
            <person name="Krause L."/>
        </authorList>
    </citation>
    <scope>NUCLEOTIDE SEQUENCE [LARGE SCALE GENOMIC DNA]</scope>
    <source>
        <strain evidence="4 5">TAN1997</strain>
    </source>
</reference>
<dbReference type="GO" id="GO:0006402">
    <property type="term" value="P:mRNA catabolic process"/>
    <property type="evidence" value="ECO:0007669"/>
    <property type="project" value="InterPro"/>
</dbReference>
<proteinExistence type="predicted"/>
<comment type="subcellular location">
    <subcellularLocation>
        <location evidence="1">Cytoplasm</location>
        <location evidence="1">P-body</location>
    </subcellularLocation>
</comment>
<dbReference type="EMBL" id="QMKO01002361">
    <property type="protein sequence ID" value="RTG83761.1"/>
    <property type="molecule type" value="Genomic_DNA"/>
</dbReference>
<dbReference type="GO" id="GO:0030014">
    <property type="term" value="C:CCR4-NOT complex"/>
    <property type="evidence" value="ECO:0007669"/>
    <property type="project" value="InterPro"/>
</dbReference>
<dbReference type="GO" id="GO:0000932">
    <property type="term" value="C:P-body"/>
    <property type="evidence" value="ECO:0007669"/>
    <property type="project" value="UniProtKB-SubCell"/>
</dbReference>
<evidence type="ECO:0000313" key="5">
    <source>
        <dbReference type="Proteomes" id="UP000290809"/>
    </source>
</evidence>
<dbReference type="Proteomes" id="UP000290809">
    <property type="component" value="Unassembled WGS sequence"/>
</dbReference>
<dbReference type="Gene3D" id="1.25.10.10">
    <property type="entry name" value="Leucine-rich Repeat Variant"/>
    <property type="match status" value="1"/>
</dbReference>
<comment type="caution">
    <text evidence="4">The sequence shown here is derived from an EMBL/GenBank/DDBJ whole genome shotgun (WGS) entry which is preliminary data.</text>
</comment>
<gene>
    <name evidence="4" type="ORF">DC041_0000245</name>
</gene>
<organism evidence="4 5">
    <name type="scientific">Schistosoma bovis</name>
    <name type="common">Blood fluke</name>
    <dbReference type="NCBI Taxonomy" id="6184"/>
    <lineage>
        <taxon>Eukaryota</taxon>
        <taxon>Metazoa</taxon>
        <taxon>Spiralia</taxon>
        <taxon>Lophotrochozoa</taxon>
        <taxon>Platyhelminthes</taxon>
        <taxon>Trematoda</taxon>
        <taxon>Digenea</taxon>
        <taxon>Strigeidida</taxon>
        <taxon>Schistosomatoidea</taxon>
        <taxon>Schistosomatidae</taxon>
        <taxon>Schistosoma</taxon>
    </lineage>
</organism>
<protein>
    <recommendedName>
        <fullName evidence="2">CCR4-NOT transcription complex subunit 9</fullName>
    </recommendedName>
    <alternativeName>
        <fullName evidence="3">Cell differentiation protein RQCD1 homolog</fullName>
    </alternativeName>
</protein>
<sequence length="382" mass="45035">MENHSKNLTIQNNEIQCLVYSHTSKHNSLLKEKHFSQENTTINLNNTNLDFNFKLTHTKYHNDTVSNLYLDNINQLSNQIINPHYRKTAIIDICKSIDDNKLDIGYLIYSRPGIIAALLLEIVQHYPTDKSISLSSESFEVSATGLLTYLLPYFNIECQTDDTEHLRISLLSLYATVTSKLSINEIEDFLLPESNTHFNDETINEERLEITDKQVNFNSIHNTYYVLNDLFKQTLKALIQCHTEIGKTITLILLARLLNCPNQRTRLYHNRSLFNELITCLTQMIQYMVPKFTIEIQQQFKHKIHLYEQYDKIIFIKAKRLLQFTLECFNQLMIDLKLRNRLRHSLPIELRSNLFSVILLHDQDVQLWLEKIWLQLGWDKMN</sequence>